<dbReference type="InterPro" id="IPR012759">
    <property type="entry name" value="RNA_pol_sigma_RpoH_proteobac"/>
</dbReference>
<dbReference type="GO" id="GO:0003677">
    <property type="term" value="F:DNA binding"/>
    <property type="evidence" value="ECO:0007669"/>
    <property type="project" value="UniProtKB-KW"/>
</dbReference>
<reference evidence="11 12" key="1">
    <citation type="submission" date="2006-11" db="EMBL/GenBank/DDBJ databases">
        <authorList>
            <person name="Giovannoni S."/>
            <person name="Vergin K."/>
            <person name="Ferriera S."/>
            <person name="Johnson J."/>
            <person name="Kravitz S."/>
            <person name="Beeson K."/>
            <person name="Sutton G."/>
            <person name="Rogers Y.-H."/>
            <person name="Friedman R."/>
            <person name="Frazier M."/>
            <person name="Venter J.C."/>
        </authorList>
    </citation>
    <scope>NUCLEOTIDE SEQUENCE [LARGE SCALE GENOMIC DNA]</scope>
    <source>
        <strain evidence="11 12">HTCC2181</strain>
    </source>
</reference>
<evidence type="ECO:0000256" key="3">
    <source>
        <dbReference type="ARBA" id="ARBA00023015"/>
    </source>
</evidence>
<gene>
    <name evidence="11" type="ORF">MB2181_02680</name>
</gene>
<dbReference type="InterPro" id="IPR007627">
    <property type="entry name" value="RNA_pol_sigma70_r2"/>
</dbReference>
<comment type="caution">
    <text evidence="11">The sequence shown here is derived from an EMBL/GenBank/DDBJ whole genome shotgun (WGS) entry which is preliminary data.</text>
</comment>
<dbReference type="GO" id="GO:0016987">
    <property type="term" value="F:sigma factor activity"/>
    <property type="evidence" value="ECO:0007669"/>
    <property type="project" value="UniProtKB-UniRule"/>
</dbReference>
<keyword evidence="3 8" id="KW-0805">Transcription regulation</keyword>
<dbReference type="NCBIfam" id="TIGR02937">
    <property type="entry name" value="sigma70-ECF"/>
    <property type="match status" value="1"/>
</dbReference>
<accession>A0P5Y3</accession>
<keyword evidence="6 8" id="KW-0238">DNA-binding</keyword>
<dbReference type="InterPro" id="IPR009042">
    <property type="entry name" value="RNA_pol_sigma70_r1_2"/>
</dbReference>
<evidence type="ECO:0000256" key="6">
    <source>
        <dbReference type="ARBA" id="ARBA00023125"/>
    </source>
</evidence>
<dbReference type="NCBIfam" id="NF005143">
    <property type="entry name" value="PRK06596.1"/>
    <property type="match status" value="1"/>
</dbReference>
<evidence type="ECO:0000256" key="1">
    <source>
        <dbReference type="ARBA" id="ARBA00007788"/>
    </source>
</evidence>
<dbReference type="AlphaFoldDB" id="A0P5Y3"/>
<keyword evidence="12" id="KW-1185">Reference proteome</keyword>
<keyword evidence="4" id="KW-0346">Stress response</keyword>
<feature type="domain" description="RNA polymerase sigma-70" evidence="9">
    <location>
        <begin position="76"/>
        <end position="89"/>
    </location>
</feature>
<evidence type="ECO:0000259" key="9">
    <source>
        <dbReference type="PROSITE" id="PS00715"/>
    </source>
</evidence>
<dbReference type="InterPro" id="IPR014284">
    <property type="entry name" value="RNA_pol_sigma-70_dom"/>
</dbReference>
<evidence type="ECO:0000256" key="8">
    <source>
        <dbReference type="RuleBase" id="RU362124"/>
    </source>
</evidence>
<evidence type="ECO:0000259" key="10">
    <source>
        <dbReference type="PROSITE" id="PS00716"/>
    </source>
</evidence>
<sequence>MNNLTLTTPFVSDDFNIYQETIRKIPSLTAEEEYELASRLKRDNDLEAAKKLILSHLKLVMKIARSYSGYNLPHADLVQEGNIGLMKAVKKFDPDRGVRLVSYAIYWIKAEIQEYVVKNWRLVKTATTKAQRKLFFNLRSLRKTLQPLKPEEIKSIANELNVKESEVREMEFRLNGKETTIDYSDDESEEDHFRPISYLEDETPSPLEKIEMDQAESNVSAELQHALSELDSRSRSVVEARWLNDNKSETLNELASKFKVSAERIRQIEKNAFKKIRALMISNASI</sequence>
<protein>
    <recommendedName>
        <fullName evidence="8">RNA polymerase sigma factor</fullName>
    </recommendedName>
</protein>
<dbReference type="InterPro" id="IPR050813">
    <property type="entry name" value="Sigma-70_Factor"/>
</dbReference>
<name>A0P5Y3_9PROT</name>
<dbReference type="PANTHER" id="PTHR30376">
    <property type="entry name" value="SIGMA FACTOR RPOH HEAT SHOCK RELATED"/>
    <property type="match status" value="1"/>
</dbReference>
<dbReference type="EMBL" id="AAUX01000001">
    <property type="protein sequence ID" value="EAV46943.1"/>
    <property type="molecule type" value="Genomic_DNA"/>
</dbReference>
<evidence type="ECO:0000256" key="7">
    <source>
        <dbReference type="ARBA" id="ARBA00023163"/>
    </source>
</evidence>
<dbReference type="SUPFAM" id="SSF88946">
    <property type="entry name" value="Sigma2 domain of RNA polymerase sigma factors"/>
    <property type="match status" value="1"/>
</dbReference>
<dbReference type="PRINTS" id="PR00046">
    <property type="entry name" value="SIGMA70FCT"/>
</dbReference>
<dbReference type="Gene3D" id="1.20.120.1810">
    <property type="match status" value="1"/>
</dbReference>
<dbReference type="Pfam" id="PF04542">
    <property type="entry name" value="Sigma70_r2"/>
    <property type="match status" value="1"/>
</dbReference>
<evidence type="ECO:0000313" key="11">
    <source>
        <dbReference type="EMBL" id="EAV46943.1"/>
    </source>
</evidence>
<dbReference type="OrthoDB" id="9809557at2"/>
<dbReference type="FunFam" id="1.20.120.1810:FF:000001">
    <property type="entry name" value="RNA polymerase sigma factor RpoH"/>
    <property type="match status" value="1"/>
</dbReference>
<dbReference type="Gene3D" id="1.10.10.10">
    <property type="entry name" value="Winged helix-like DNA-binding domain superfamily/Winged helix DNA-binding domain"/>
    <property type="match status" value="1"/>
</dbReference>
<dbReference type="InterPro" id="IPR013324">
    <property type="entry name" value="RNA_pol_sigma_r3/r4-like"/>
</dbReference>
<dbReference type="CDD" id="cd06171">
    <property type="entry name" value="Sigma70_r4"/>
    <property type="match status" value="1"/>
</dbReference>
<dbReference type="NCBIfam" id="TIGR02392">
    <property type="entry name" value="rpoH_proteo"/>
    <property type="match status" value="1"/>
</dbReference>
<dbReference type="SUPFAM" id="SSF88659">
    <property type="entry name" value="Sigma3 and sigma4 domains of RNA polymerase sigma factors"/>
    <property type="match status" value="1"/>
</dbReference>
<keyword evidence="2" id="KW-0963">Cytoplasm</keyword>
<dbReference type="InterPro" id="IPR036388">
    <property type="entry name" value="WH-like_DNA-bd_sf"/>
</dbReference>
<dbReference type="InterPro" id="IPR000943">
    <property type="entry name" value="RNA_pol_sigma70"/>
</dbReference>
<keyword evidence="7 8" id="KW-0804">Transcription</keyword>
<evidence type="ECO:0000256" key="4">
    <source>
        <dbReference type="ARBA" id="ARBA00023016"/>
    </source>
</evidence>
<dbReference type="PROSITE" id="PS00715">
    <property type="entry name" value="SIGMA70_1"/>
    <property type="match status" value="1"/>
</dbReference>
<evidence type="ECO:0000313" key="12">
    <source>
        <dbReference type="Proteomes" id="UP000054262"/>
    </source>
</evidence>
<dbReference type="PROSITE" id="PS00716">
    <property type="entry name" value="SIGMA70_2"/>
    <property type="match status" value="1"/>
</dbReference>
<evidence type="ECO:0000256" key="2">
    <source>
        <dbReference type="ARBA" id="ARBA00022490"/>
    </source>
</evidence>
<keyword evidence="5 8" id="KW-0731">Sigma factor</keyword>
<feature type="domain" description="RNA polymerase sigma-70" evidence="10">
    <location>
        <begin position="250"/>
        <end position="276"/>
    </location>
</feature>
<dbReference type="Pfam" id="PF04545">
    <property type="entry name" value="Sigma70_r4"/>
    <property type="match status" value="1"/>
</dbReference>
<comment type="function">
    <text evidence="8">Sigma factors are initiation factors that promote the attachment of RNA polymerase to specific initiation sites and are then released.</text>
</comment>
<evidence type="ECO:0000256" key="5">
    <source>
        <dbReference type="ARBA" id="ARBA00023082"/>
    </source>
</evidence>
<organism evidence="11 12">
    <name type="scientific">Methylophilales bacterium HTCC2181</name>
    <dbReference type="NCBI Taxonomy" id="383631"/>
    <lineage>
        <taxon>Bacteria</taxon>
        <taxon>Pseudomonadati</taxon>
        <taxon>Pseudomonadota</taxon>
        <taxon>Betaproteobacteria</taxon>
        <taxon>Nitrosomonadales</taxon>
        <taxon>OM43 clade</taxon>
    </lineage>
</organism>
<dbReference type="InterPro" id="IPR007630">
    <property type="entry name" value="RNA_pol_sigma70_r4"/>
</dbReference>
<dbReference type="InterPro" id="IPR013325">
    <property type="entry name" value="RNA_pol_sigma_r2"/>
</dbReference>
<proteinExistence type="inferred from homology"/>
<comment type="similarity">
    <text evidence="1 8">Belongs to the sigma-70 factor family.</text>
</comment>
<dbReference type="GO" id="GO:0006352">
    <property type="term" value="P:DNA-templated transcription initiation"/>
    <property type="evidence" value="ECO:0007669"/>
    <property type="project" value="UniProtKB-UniRule"/>
</dbReference>
<dbReference type="PANTHER" id="PTHR30376:SF3">
    <property type="entry name" value="RNA POLYMERASE SIGMA FACTOR RPOH"/>
    <property type="match status" value="1"/>
</dbReference>
<dbReference type="Pfam" id="PF00140">
    <property type="entry name" value="Sigma70_r1_2"/>
    <property type="match status" value="1"/>
</dbReference>
<dbReference type="Proteomes" id="UP000054262">
    <property type="component" value="Unassembled WGS sequence"/>
</dbReference>